<dbReference type="GO" id="GO:0009279">
    <property type="term" value="C:cell outer membrane"/>
    <property type="evidence" value="ECO:0007669"/>
    <property type="project" value="UniProtKB-SubCell"/>
</dbReference>
<dbReference type="Gene3D" id="3.30.300.30">
    <property type="match status" value="1"/>
</dbReference>
<comment type="caution">
    <text evidence="12">The sequence shown here is derived from an EMBL/GenBank/DDBJ whole genome shotgun (WGS) entry which is preliminary data.</text>
</comment>
<comment type="similarity">
    <text evidence="2">Belongs to the YscJ lipoprotein family.</text>
</comment>
<proteinExistence type="inferred from homology"/>
<sequence>MRSAPLRCLFFLLLLGASACRERIQHGLDERQANELQTVLVERGLDARKVPEPGKKPTWAIEVTDAQSSDAVRILAELGLPRLAVESGCDVFGGSGLVRSPLEEQVCRVRVMERELEKTLQTVDGVLLARVHLVVPPPPRPGQGPTPSKASAMLRTVPGGASRVRKSADMLRELLAGGVEGLSPESVSLLVDEVTTRVESPSPKGGPVPLRLRVLLALLGVLVTGLSGALVWTTLRWRHFRALAEKPPVAPPAPPTPARPVVTPGSARKLA</sequence>
<feature type="region of interest" description="Disordered" evidence="8">
    <location>
        <begin position="246"/>
        <end position="271"/>
    </location>
</feature>
<keyword evidence="9" id="KW-1133">Transmembrane helix</keyword>
<evidence type="ECO:0000313" key="13">
    <source>
        <dbReference type="Proteomes" id="UP000268094"/>
    </source>
</evidence>
<dbReference type="InterPro" id="IPR043427">
    <property type="entry name" value="YscJ/FliF"/>
</dbReference>
<keyword evidence="7" id="KW-0449">Lipoprotein</keyword>
<feature type="compositionally biased region" description="Pro residues" evidence="8">
    <location>
        <begin position="248"/>
        <end position="258"/>
    </location>
</feature>
<evidence type="ECO:0000259" key="11">
    <source>
        <dbReference type="Pfam" id="PF01514"/>
    </source>
</evidence>
<evidence type="ECO:0000256" key="5">
    <source>
        <dbReference type="ARBA" id="ARBA00023139"/>
    </source>
</evidence>
<feature type="transmembrane region" description="Helical" evidence="9">
    <location>
        <begin position="214"/>
        <end position="235"/>
    </location>
</feature>
<dbReference type="PROSITE" id="PS51257">
    <property type="entry name" value="PROKAR_LIPOPROTEIN"/>
    <property type="match status" value="1"/>
</dbReference>
<dbReference type="InterPro" id="IPR045851">
    <property type="entry name" value="AMP-bd_C_sf"/>
</dbReference>
<keyword evidence="9" id="KW-0812">Transmembrane</keyword>
<evidence type="ECO:0000256" key="9">
    <source>
        <dbReference type="SAM" id="Phobius"/>
    </source>
</evidence>
<feature type="chain" id="PRO_5017181045" evidence="10">
    <location>
        <begin position="20"/>
        <end position="271"/>
    </location>
</feature>
<reference evidence="13" key="1">
    <citation type="submission" date="2018-09" db="EMBL/GenBank/DDBJ databases">
        <authorList>
            <person name="Livingstone P.G."/>
            <person name="Whitworth D.E."/>
        </authorList>
    </citation>
    <scope>NUCLEOTIDE SEQUENCE [LARGE SCALE GENOMIC DNA]</scope>
    <source>
        <strain evidence="13">CA054A</strain>
    </source>
</reference>
<evidence type="ECO:0000256" key="2">
    <source>
        <dbReference type="ARBA" id="ARBA00009509"/>
    </source>
</evidence>
<evidence type="ECO:0000256" key="4">
    <source>
        <dbReference type="ARBA" id="ARBA00023136"/>
    </source>
</evidence>
<keyword evidence="12" id="KW-0282">Flagellum</keyword>
<keyword evidence="6" id="KW-0998">Cell outer membrane</keyword>
<evidence type="ECO:0000256" key="10">
    <source>
        <dbReference type="SAM" id="SignalP"/>
    </source>
</evidence>
<keyword evidence="4 9" id="KW-0472">Membrane</keyword>
<name>A0A3A8IKA6_9BACT</name>
<evidence type="ECO:0000256" key="3">
    <source>
        <dbReference type="ARBA" id="ARBA00022729"/>
    </source>
</evidence>
<protein>
    <submittedName>
        <fullName evidence="12">Flagellar M-ring protein FliF</fullName>
    </submittedName>
</protein>
<evidence type="ECO:0000313" key="12">
    <source>
        <dbReference type="EMBL" id="RKG83897.1"/>
    </source>
</evidence>
<gene>
    <name evidence="12" type="ORF">D7V88_23185</name>
</gene>
<feature type="signal peptide" evidence="10">
    <location>
        <begin position="1"/>
        <end position="19"/>
    </location>
</feature>
<dbReference type="RefSeq" id="WP_120542830.1">
    <property type="nucleotide sequence ID" value="NZ_RAVZ01000169.1"/>
</dbReference>
<feature type="domain" description="Flagellar M-ring N-terminal" evidence="11">
    <location>
        <begin position="41"/>
        <end position="190"/>
    </location>
</feature>
<keyword evidence="13" id="KW-1185">Reference proteome</keyword>
<dbReference type="Pfam" id="PF01514">
    <property type="entry name" value="YscJ_FliF"/>
    <property type="match status" value="1"/>
</dbReference>
<dbReference type="EMBL" id="RAVZ01000169">
    <property type="protein sequence ID" value="RKG83897.1"/>
    <property type="molecule type" value="Genomic_DNA"/>
</dbReference>
<dbReference type="Gene3D" id="3.30.70.1530">
    <property type="entry name" value="Hypothetical protein rpa1041"/>
    <property type="match status" value="1"/>
</dbReference>
<dbReference type="OrthoDB" id="5381759at2"/>
<dbReference type="AlphaFoldDB" id="A0A3A8IKA6"/>
<evidence type="ECO:0000256" key="8">
    <source>
        <dbReference type="SAM" id="MobiDB-lite"/>
    </source>
</evidence>
<organism evidence="12 13">
    <name type="scientific">Corallococcus terminator</name>
    <dbReference type="NCBI Taxonomy" id="2316733"/>
    <lineage>
        <taxon>Bacteria</taxon>
        <taxon>Pseudomonadati</taxon>
        <taxon>Myxococcota</taxon>
        <taxon>Myxococcia</taxon>
        <taxon>Myxococcales</taxon>
        <taxon>Cystobacterineae</taxon>
        <taxon>Myxococcaceae</taxon>
        <taxon>Corallococcus</taxon>
    </lineage>
</organism>
<keyword evidence="12" id="KW-0969">Cilium</keyword>
<dbReference type="PANTHER" id="PTHR30046:SF2">
    <property type="entry name" value="YOP PROTEINS TRANSLOCATION LIPOPROTEIN J"/>
    <property type="match status" value="1"/>
</dbReference>
<dbReference type="GO" id="GO:0009306">
    <property type="term" value="P:protein secretion"/>
    <property type="evidence" value="ECO:0007669"/>
    <property type="project" value="InterPro"/>
</dbReference>
<evidence type="ECO:0000256" key="7">
    <source>
        <dbReference type="ARBA" id="ARBA00023288"/>
    </source>
</evidence>
<keyword evidence="5" id="KW-0564">Palmitate</keyword>
<evidence type="ECO:0000256" key="1">
    <source>
        <dbReference type="ARBA" id="ARBA00004459"/>
    </source>
</evidence>
<dbReference type="InterPro" id="IPR003282">
    <property type="entry name" value="T3SS_SctJ"/>
</dbReference>
<dbReference type="PANTHER" id="PTHR30046">
    <property type="entry name" value="FLAGELLAR M-RING PROTEIN"/>
    <property type="match status" value="1"/>
</dbReference>
<keyword evidence="12" id="KW-0966">Cell projection</keyword>
<comment type="subcellular location">
    <subcellularLocation>
        <location evidence="1">Cell outer membrane</location>
        <topology evidence="1">Lipid-anchor</topology>
    </subcellularLocation>
</comment>
<accession>A0A3A8IKA6</accession>
<dbReference type="InterPro" id="IPR006182">
    <property type="entry name" value="FliF_N_dom"/>
</dbReference>
<evidence type="ECO:0000256" key="6">
    <source>
        <dbReference type="ARBA" id="ARBA00023237"/>
    </source>
</evidence>
<keyword evidence="3 10" id="KW-0732">Signal</keyword>
<dbReference type="Proteomes" id="UP000268094">
    <property type="component" value="Unassembled WGS sequence"/>
</dbReference>
<dbReference type="PRINTS" id="PR01338">
    <property type="entry name" value="TYPE3OMKPROT"/>
</dbReference>